<dbReference type="GO" id="GO:0005743">
    <property type="term" value="C:mitochondrial inner membrane"/>
    <property type="evidence" value="ECO:0007669"/>
    <property type="project" value="UniProtKB-SubCell"/>
</dbReference>
<keyword evidence="6 9" id="KW-0249">Electron transport</keyword>
<reference evidence="10 11" key="1">
    <citation type="submission" date="2015-09" db="EMBL/GenBank/DDBJ databases">
        <title>Host preference determinants of Valsa canker pathogens revealed by comparative genomics.</title>
        <authorList>
            <person name="Yin Z."/>
            <person name="Huang L."/>
        </authorList>
    </citation>
    <scope>NUCLEOTIDE SEQUENCE [LARGE SCALE GENOMIC DNA]</scope>
    <source>
        <strain evidence="10 11">03-1</strain>
    </source>
</reference>
<sequence length="124" mass="14350">MSTPSLAPYILKRPWLHNFIKPMANWYANASGYRQMGLRADDLIPEESPTVQTALARMSEKDRYDRIFRIRRAVQLSIAHKLLPKAEWTKAEEDTPYLAPLIQLIEAEQKEREALDTLTVHKSS</sequence>
<dbReference type="SUPFAM" id="SSF81524">
    <property type="entry name" value="14 kDa protein of cytochrome bc1 complex (Ubiquinol-cytochrome c reductase)"/>
    <property type="match status" value="1"/>
</dbReference>
<dbReference type="PANTHER" id="PTHR12022:SF0">
    <property type="entry name" value="CYTOCHROME B-C1 COMPLEX SUBUNIT 7"/>
    <property type="match status" value="1"/>
</dbReference>
<protein>
    <recommendedName>
        <fullName evidence="9">Cytochrome b-c1 complex subunit 7</fullName>
    </recommendedName>
</protein>
<evidence type="ECO:0000256" key="1">
    <source>
        <dbReference type="ARBA" id="ARBA00004443"/>
    </source>
</evidence>
<dbReference type="InterPro" id="IPR003197">
    <property type="entry name" value="QCR7"/>
</dbReference>
<evidence type="ECO:0000256" key="8">
    <source>
        <dbReference type="ARBA" id="ARBA00023136"/>
    </source>
</evidence>
<dbReference type="InterPro" id="IPR036544">
    <property type="entry name" value="QCR7_sf"/>
</dbReference>
<dbReference type="GO" id="GO:0045275">
    <property type="term" value="C:respiratory chain complex III"/>
    <property type="evidence" value="ECO:0007669"/>
    <property type="project" value="InterPro"/>
</dbReference>
<keyword evidence="5 9" id="KW-0999">Mitochondrion inner membrane</keyword>
<dbReference type="OrthoDB" id="425749at2759"/>
<comment type="function">
    <text evidence="9">Component of the ubiquinol-cytochrome c oxidoreductase, a multisubunit transmembrane complex that is part of the mitochondrial electron transport chain which drives oxidative phosphorylation.</text>
</comment>
<keyword evidence="11" id="KW-1185">Reference proteome</keyword>
<evidence type="ECO:0000313" key="10">
    <source>
        <dbReference type="EMBL" id="ROV94541.1"/>
    </source>
</evidence>
<proteinExistence type="inferred from homology"/>
<dbReference type="FunFam" id="1.10.1090.10:FF:000001">
    <property type="entry name" value="Cytochrome b-c1 complex subunit 7"/>
    <property type="match status" value="1"/>
</dbReference>
<comment type="subcellular location">
    <subcellularLocation>
        <location evidence="1">Mitochondrion inner membrane</location>
        <topology evidence="1">Peripheral membrane protein</topology>
        <orientation evidence="1">Matrix side</orientation>
    </subcellularLocation>
</comment>
<evidence type="ECO:0000256" key="2">
    <source>
        <dbReference type="ARBA" id="ARBA00008554"/>
    </source>
</evidence>
<evidence type="ECO:0000256" key="4">
    <source>
        <dbReference type="ARBA" id="ARBA00022660"/>
    </source>
</evidence>
<keyword evidence="4 9" id="KW-0679">Respiratory chain</keyword>
<dbReference type="GO" id="GO:0006122">
    <property type="term" value="P:mitochondrial electron transport, ubiquinol to cytochrome c"/>
    <property type="evidence" value="ECO:0007669"/>
    <property type="project" value="InterPro"/>
</dbReference>
<gene>
    <name evidence="10" type="ORF">VMCG_08204</name>
</gene>
<organism evidence="10 11">
    <name type="scientific">Cytospora schulzeri</name>
    <dbReference type="NCBI Taxonomy" id="448051"/>
    <lineage>
        <taxon>Eukaryota</taxon>
        <taxon>Fungi</taxon>
        <taxon>Dikarya</taxon>
        <taxon>Ascomycota</taxon>
        <taxon>Pezizomycotina</taxon>
        <taxon>Sordariomycetes</taxon>
        <taxon>Sordariomycetidae</taxon>
        <taxon>Diaporthales</taxon>
        <taxon>Cytosporaceae</taxon>
        <taxon>Cytospora</taxon>
    </lineage>
</organism>
<dbReference type="Pfam" id="PF02271">
    <property type="entry name" value="UCR_14kD"/>
    <property type="match status" value="1"/>
</dbReference>
<evidence type="ECO:0000256" key="5">
    <source>
        <dbReference type="ARBA" id="ARBA00022792"/>
    </source>
</evidence>
<evidence type="ECO:0000256" key="3">
    <source>
        <dbReference type="ARBA" id="ARBA00022448"/>
    </source>
</evidence>
<dbReference type="PANTHER" id="PTHR12022">
    <property type="entry name" value="UBIQUINOL-CYTOCHROME C REDUCTASE COMPLEX 14 KD PROTEIN"/>
    <property type="match status" value="1"/>
</dbReference>
<name>A0A423VTY9_9PEZI</name>
<dbReference type="EMBL" id="LKEA01000040">
    <property type="protein sequence ID" value="ROV94541.1"/>
    <property type="molecule type" value="Genomic_DNA"/>
</dbReference>
<keyword evidence="7 9" id="KW-0496">Mitochondrion</keyword>
<keyword evidence="8 9" id="KW-0472">Membrane</keyword>
<dbReference type="STRING" id="356882.A0A423VTY9"/>
<comment type="caution">
    <text evidence="10">The sequence shown here is derived from an EMBL/GenBank/DDBJ whole genome shotgun (WGS) entry which is preliminary data.</text>
</comment>
<accession>A0A423VTY9</accession>
<dbReference type="AlphaFoldDB" id="A0A423VTY9"/>
<evidence type="ECO:0000256" key="9">
    <source>
        <dbReference type="PIRNR" id="PIRNR000022"/>
    </source>
</evidence>
<comment type="similarity">
    <text evidence="2 9">Belongs to the UQCRB/QCR7 family.</text>
</comment>
<evidence type="ECO:0000256" key="7">
    <source>
        <dbReference type="ARBA" id="ARBA00023128"/>
    </source>
</evidence>
<evidence type="ECO:0000313" key="11">
    <source>
        <dbReference type="Proteomes" id="UP000283895"/>
    </source>
</evidence>
<dbReference type="Proteomes" id="UP000283895">
    <property type="component" value="Unassembled WGS sequence"/>
</dbReference>
<evidence type="ECO:0000256" key="6">
    <source>
        <dbReference type="ARBA" id="ARBA00022982"/>
    </source>
</evidence>
<keyword evidence="3 9" id="KW-0813">Transport</keyword>
<dbReference type="Gene3D" id="1.10.1090.10">
    <property type="entry name" value="Cytochrome b-c1 complex subunit 7"/>
    <property type="match status" value="1"/>
</dbReference>
<dbReference type="PIRSF" id="PIRSF000022">
    <property type="entry name" value="Bc1_14K"/>
    <property type="match status" value="1"/>
</dbReference>